<dbReference type="EMBL" id="VHSG01000019">
    <property type="protein sequence ID" value="TQV72721.1"/>
    <property type="molecule type" value="Genomic_DNA"/>
</dbReference>
<gene>
    <name evidence="4" type="ORF">FKG94_18725</name>
</gene>
<sequence>MPDVALFGLGEAGALIGADLVAAGVGVRAYDPAAVPTPPGVERMAEARQAVAGAGVILALTAGADAPAALQQALADIAPGTLYADFSTNAAATKAEMGRTAAARQLDFVDVALMAVVPGKGLRTPTLASGPGARRWAHLFMPLGMPVQIVSAVPGEAATRKLLRSVMMKGLAAVVIEAMRAGEAAGCADWLWENLSAEVTAADELLLSRLVAGTAPHAARRLHEMQCVSALLEELGVAPVMTDATVESLRQVPGQGLPAIPGAG</sequence>
<evidence type="ECO:0000259" key="2">
    <source>
        <dbReference type="Pfam" id="PF03446"/>
    </source>
</evidence>
<dbReference type="SUPFAM" id="SSF51735">
    <property type="entry name" value="NAD(P)-binding Rossmann-fold domains"/>
    <property type="match status" value="1"/>
</dbReference>
<dbReference type="InterPro" id="IPR008927">
    <property type="entry name" value="6-PGluconate_DH-like_C_sf"/>
</dbReference>
<dbReference type="OrthoDB" id="4333at2"/>
<dbReference type="InterPro" id="IPR013328">
    <property type="entry name" value="6PGD_dom2"/>
</dbReference>
<dbReference type="Proteomes" id="UP000319732">
    <property type="component" value="Unassembled WGS sequence"/>
</dbReference>
<dbReference type="RefSeq" id="WP_142928451.1">
    <property type="nucleotide sequence ID" value="NZ_ML660098.1"/>
</dbReference>
<keyword evidence="5" id="KW-1185">Reference proteome</keyword>
<dbReference type="GO" id="GO:0016491">
    <property type="term" value="F:oxidoreductase activity"/>
    <property type="evidence" value="ECO:0007669"/>
    <property type="project" value="UniProtKB-KW"/>
</dbReference>
<dbReference type="Pfam" id="PF09130">
    <property type="entry name" value="DUF1932"/>
    <property type="match status" value="1"/>
</dbReference>
<evidence type="ECO:0000256" key="1">
    <source>
        <dbReference type="ARBA" id="ARBA00023002"/>
    </source>
</evidence>
<evidence type="ECO:0000313" key="4">
    <source>
        <dbReference type="EMBL" id="TQV72721.1"/>
    </source>
</evidence>
<evidence type="ECO:0000313" key="5">
    <source>
        <dbReference type="Proteomes" id="UP000319732"/>
    </source>
</evidence>
<name>A0A545T667_9GAMM</name>
<dbReference type="SUPFAM" id="SSF48179">
    <property type="entry name" value="6-phosphogluconate dehydrogenase C-terminal domain-like"/>
    <property type="match status" value="1"/>
</dbReference>
<dbReference type="GO" id="GO:0050661">
    <property type="term" value="F:NADP binding"/>
    <property type="evidence" value="ECO:0007669"/>
    <property type="project" value="InterPro"/>
</dbReference>
<dbReference type="AlphaFoldDB" id="A0A545T667"/>
<protein>
    <submittedName>
        <fullName evidence="4">NAD(P)-dependent oxidoreductase</fullName>
    </submittedName>
</protein>
<reference evidence="4 5" key="1">
    <citation type="submission" date="2019-06" db="EMBL/GenBank/DDBJ databases">
        <title>Whole genome sequence for Cellvibrionaceae sp. R142.</title>
        <authorList>
            <person name="Wang G."/>
        </authorList>
    </citation>
    <scope>NUCLEOTIDE SEQUENCE [LARGE SCALE GENOMIC DNA]</scope>
    <source>
        <strain evidence="4 5">R142</strain>
    </source>
</reference>
<evidence type="ECO:0000259" key="3">
    <source>
        <dbReference type="Pfam" id="PF09130"/>
    </source>
</evidence>
<dbReference type="Pfam" id="PF03446">
    <property type="entry name" value="NAD_binding_2"/>
    <property type="match status" value="1"/>
</dbReference>
<organism evidence="4 5">
    <name type="scientific">Exilibacterium tricleocarpae</name>
    <dbReference type="NCBI Taxonomy" id="2591008"/>
    <lineage>
        <taxon>Bacteria</taxon>
        <taxon>Pseudomonadati</taxon>
        <taxon>Pseudomonadota</taxon>
        <taxon>Gammaproteobacteria</taxon>
        <taxon>Cellvibrionales</taxon>
        <taxon>Cellvibrionaceae</taxon>
        <taxon>Exilibacterium</taxon>
    </lineage>
</organism>
<proteinExistence type="predicted"/>
<dbReference type="Gene3D" id="1.10.1040.10">
    <property type="entry name" value="N-(1-d-carboxylethyl)-l-norvaline Dehydrogenase, domain 2"/>
    <property type="match status" value="1"/>
</dbReference>
<feature type="domain" description="6-phosphogluconate dehydrogenase NADP-binding" evidence="2">
    <location>
        <begin position="3"/>
        <end position="111"/>
    </location>
</feature>
<dbReference type="InterPro" id="IPR036291">
    <property type="entry name" value="NAD(P)-bd_dom_sf"/>
</dbReference>
<keyword evidence="1" id="KW-0560">Oxidoreductase</keyword>
<accession>A0A545T667</accession>
<feature type="domain" description="Phosphogluconate dehydrogenase NAD-binding putative C-terminal" evidence="3">
    <location>
        <begin position="184"/>
        <end position="252"/>
    </location>
</feature>
<dbReference type="InterPro" id="IPR015814">
    <property type="entry name" value="Pgluconate_DH_NAD-bd_C"/>
</dbReference>
<dbReference type="InterPro" id="IPR006115">
    <property type="entry name" value="6PGDH_NADP-bd"/>
</dbReference>
<dbReference type="Gene3D" id="3.40.50.720">
    <property type="entry name" value="NAD(P)-binding Rossmann-like Domain"/>
    <property type="match status" value="1"/>
</dbReference>
<comment type="caution">
    <text evidence="4">The sequence shown here is derived from an EMBL/GenBank/DDBJ whole genome shotgun (WGS) entry which is preliminary data.</text>
</comment>